<accession>A0A0L0UYM9</accession>
<dbReference type="EMBL" id="AJIL01000173">
    <property type="protein sequence ID" value="KNE92153.1"/>
    <property type="molecule type" value="Genomic_DNA"/>
</dbReference>
<dbReference type="AlphaFoldDB" id="A0A0L0UYM9"/>
<feature type="region of interest" description="Disordered" evidence="1">
    <location>
        <begin position="37"/>
        <end position="69"/>
    </location>
</feature>
<gene>
    <name evidence="2" type="ORF">PSTG_14445</name>
</gene>
<evidence type="ECO:0000256" key="1">
    <source>
        <dbReference type="SAM" id="MobiDB-lite"/>
    </source>
</evidence>
<sequence>MLSEPIFEHFIYHRVPGRSAPKLEAAVSRIKTGTIETKSCTSNHRYPRGRRIERRSKGGRSRRLDQNARKEYKPDRICISLSDLTALAITTTSSSINYYIESSSLNLTVSRRLLCDDRLQGSTL</sequence>
<name>A0A0L0UYM9_9BASI</name>
<dbReference type="Proteomes" id="UP000054564">
    <property type="component" value="Unassembled WGS sequence"/>
</dbReference>
<feature type="compositionally biased region" description="Basic residues" evidence="1">
    <location>
        <begin position="45"/>
        <end position="61"/>
    </location>
</feature>
<organism evidence="2 3">
    <name type="scientific">Puccinia striiformis f. sp. tritici PST-78</name>
    <dbReference type="NCBI Taxonomy" id="1165861"/>
    <lineage>
        <taxon>Eukaryota</taxon>
        <taxon>Fungi</taxon>
        <taxon>Dikarya</taxon>
        <taxon>Basidiomycota</taxon>
        <taxon>Pucciniomycotina</taxon>
        <taxon>Pucciniomycetes</taxon>
        <taxon>Pucciniales</taxon>
        <taxon>Pucciniaceae</taxon>
        <taxon>Puccinia</taxon>
    </lineage>
</organism>
<comment type="caution">
    <text evidence="2">The sequence shown here is derived from an EMBL/GenBank/DDBJ whole genome shotgun (WGS) entry which is preliminary data.</text>
</comment>
<keyword evidence="3" id="KW-1185">Reference proteome</keyword>
<protein>
    <submittedName>
        <fullName evidence="2">Uncharacterized protein</fullName>
    </submittedName>
</protein>
<evidence type="ECO:0000313" key="3">
    <source>
        <dbReference type="Proteomes" id="UP000054564"/>
    </source>
</evidence>
<evidence type="ECO:0000313" key="2">
    <source>
        <dbReference type="EMBL" id="KNE92153.1"/>
    </source>
</evidence>
<reference evidence="3" key="1">
    <citation type="submission" date="2014-03" db="EMBL/GenBank/DDBJ databases">
        <title>The Genome Sequence of Puccinia striiformis f. sp. tritici PST-78.</title>
        <authorList>
            <consortium name="The Broad Institute Genome Sequencing Platform"/>
            <person name="Cuomo C."/>
            <person name="Hulbert S."/>
            <person name="Chen X."/>
            <person name="Walker B."/>
            <person name="Young S.K."/>
            <person name="Zeng Q."/>
            <person name="Gargeya S."/>
            <person name="Fitzgerald M."/>
            <person name="Haas B."/>
            <person name="Abouelleil A."/>
            <person name="Alvarado L."/>
            <person name="Arachchi H.M."/>
            <person name="Berlin A.M."/>
            <person name="Chapman S.B."/>
            <person name="Goldberg J."/>
            <person name="Griggs A."/>
            <person name="Gujja S."/>
            <person name="Hansen M."/>
            <person name="Howarth C."/>
            <person name="Imamovic A."/>
            <person name="Larimer J."/>
            <person name="McCowan C."/>
            <person name="Montmayeur A."/>
            <person name="Murphy C."/>
            <person name="Neiman D."/>
            <person name="Pearson M."/>
            <person name="Priest M."/>
            <person name="Roberts A."/>
            <person name="Saif S."/>
            <person name="Shea T."/>
            <person name="Sisk P."/>
            <person name="Sykes S."/>
            <person name="Wortman J."/>
            <person name="Nusbaum C."/>
            <person name="Birren B."/>
        </authorList>
    </citation>
    <scope>NUCLEOTIDE SEQUENCE [LARGE SCALE GENOMIC DNA]</scope>
    <source>
        <strain evidence="3">race PST-78</strain>
    </source>
</reference>
<proteinExistence type="predicted"/>